<organism evidence="2">
    <name type="scientific">Panicum hallii</name>
    <dbReference type="NCBI Taxonomy" id="206008"/>
    <lineage>
        <taxon>Eukaryota</taxon>
        <taxon>Viridiplantae</taxon>
        <taxon>Streptophyta</taxon>
        <taxon>Embryophyta</taxon>
        <taxon>Tracheophyta</taxon>
        <taxon>Spermatophyta</taxon>
        <taxon>Magnoliopsida</taxon>
        <taxon>Liliopsida</taxon>
        <taxon>Poales</taxon>
        <taxon>Poaceae</taxon>
        <taxon>PACMAD clade</taxon>
        <taxon>Panicoideae</taxon>
        <taxon>Panicodae</taxon>
        <taxon>Paniceae</taxon>
        <taxon>Panicinae</taxon>
        <taxon>Panicum</taxon>
        <taxon>Panicum sect. Panicum</taxon>
    </lineage>
</organism>
<feature type="domain" description="LYR motif containing" evidence="1">
    <location>
        <begin position="75"/>
        <end position="143"/>
    </location>
</feature>
<sequence length="149" mass="16425">MGCPAQLLPTKIQAQWLLASRLSLLPPTSPNPRRLPIPNPKPSRFQWVVRRGDHGGGRMAKGGGGSGLIWATAEDLARNRPVVLSLYRQILRALNSPELPLGYAARLAKKAECRAIFIFGAEERSLHNIRDLLDTARHTLGLLNRGRVP</sequence>
<proteinExistence type="predicted"/>
<name>A0A2T8KXB3_9POAL</name>
<protein>
    <recommendedName>
        <fullName evidence="1">LYR motif containing domain-containing protein</fullName>
    </recommendedName>
</protein>
<dbReference type="PANTHER" id="PTHR36724:SF1">
    <property type="entry name" value="COMPLEX 1 LYR-LIKE PROTEIN"/>
    <property type="match status" value="1"/>
</dbReference>
<dbReference type="InterPro" id="IPR056185">
    <property type="entry name" value="LYRM_2_plant"/>
</dbReference>
<accession>A0A2T8KXB3</accession>
<dbReference type="Proteomes" id="UP000243499">
    <property type="component" value="Chromosome 1"/>
</dbReference>
<evidence type="ECO:0000313" key="2">
    <source>
        <dbReference type="EMBL" id="PVH66817.1"/>
    </source>
</evidence>
<dbReference type="EMBL" id="CM008046">
    <property type="protein sequence ID" value="PVH66817.1"/>
    <property type="molecule type" value="Genomic_DNA"/>
</dbReference>
<dbReference type="Gramene" id="PVH66817">
    <property type="protein sequence ID" value="PVH66817"/>
    <property type="gene ID" value="PAHAL_1G357100"/>
</dbReference>
<gene>
    <name evidence="2" type="ORF">PAHAL_1G357100</name>
</gene>
<evidence type="ECO:0000259" key="1">
    <source>
        <dbReference type="Pfam" id="PF23655"/>
    </source>
</evidence>
<dbReference type="Pfam" id="PF23655">
    <property type="entry name" value="LYRM_2"/>
    <property type="match status" value="1"/>
</dbReference>
<dbReference type="AlphaFoldDB" id="A0A2T8KXB3"/>
<dbReference type="PANTHER" id="PTHR36724">
    <property type="entry name" value="COMPLEX 1 LYR-LIKE PROTEIN"/>
    <property type="match status" value="1"/>
</dbReference>
<reference evidence="2" key="1">
    <citation type="submission" date="2018-04" db="EMBL/GenBank/DDBJ databases">
        <title>WGS assembly of Panicum hallii.</title>
        <authorList>
            <person name="Lovell J."/>
            <person name="Jenkins J."/>
            <person name="Lowry D."/>
            <person name="Mamidi S."/>
            <person name="Sreedasyam A."/>
            <person name="Weng X."/>
            <person name="Barry K."/>
            <person name="Bonette J."/>
            <person name="Campitelli B."/>
            <person name="Daum C."/>
            <person name="Gordon S."/>
            <person name="Gould B."/>
            <person name="Lipzen A."/>
            <person name="Macqueen A."/>
            <person name="Palacio-Mejia J."/>
            <person name="Plott C."/>
            <person name="Shakirov E."/>
            <person name="Shu S."/>
            <person name="Yoshinaga Y."/>
            <person name="Zane M."/>
            <person name="Rokhsar D."/>
            <person name="Grimwood J."/>
            <person name="Schmutz J."/>
            <person name="Juenger T."/>
        </authorList>
    </citation>
    <scope>NUCLEOTIDE SEQUENCE [LARGE SCALE GENOMIC DNA]</scope>
    <source>
        <strain evidence="2">FIL2</strain>
    </source>
</reference>